<gene>
    <name evidence="1" type="ORF">F4820DRAFT_457064</name>
</gene>
<organism evidence="1 2">
    <name type="scientific">Hypoxylon rubiginosum</name>
    <dbReference type="NCBI Taxonomy" id="110542"/>
    <lineage>
        <taxon>Eukaryota</taxon>
        <taxon>Fungi</taxon>
        <taxon>Dikarya</taxon>
        <taxon>Ascomycota</taxon>
        <taxon>Pezizomycotina</taxon>
        <taxon>Sordariomycetes</taxon>
        <taxon>Xylariomycetidae</taxon>
        <taxon>Xylariales</taxon>
        <taxon>Hypoxylaceae</taxon>
        <taxon>Hypoxylon</taxon>
    </lineage>
</organism>
<sequence>MTSLEFIMDMDEDTPQQPPQIINKNEGGSISPGPTRSQDPDPSRAATSSHEKLKDRNDRLTTASTRRRGHSSRSPKPTAPVSSPLASSSSRPAPLSRRSTASSESMDPSAYGGHIQGSSSGGMSSSSMPTRPIGSTSGEGNVPVKLTPITGRVSRAKKGVPVHTCEICKPPKTFTRAEHLRRHQLSHKNPGFPCTYPGCDKAFHRADLLTRHAQRHEQDDKASSRGTGGDPSRPTSAASNDRMPSYMHHGHSSMGGGSVSRPVMPGPPDMSQGGTYPGNLPSYHQSMEDPGTSSGQTPMSPYSGRRESYQSPSSAPSQGRNYTLSSGLPIISNQPPSIVGSPVTGTPFGLDFQPRTSSPFSMYMDAGVLPQDLPSLTIPDNSLPPGLVHTGHDGSPWPSSASESNYSTPSEISHRRNITREYESPTSDWQNQSFYSGASQNLHSPGAGLETIATSAPFFGDAFSPTAHNIDHALGLPMPFADDTSFVEHPSQYHPYSSVRSPTPPTISLSAQPAETLVTLAAPSVSDAASMGGRQKGSAMLLGPLRGAAFLTANTLSSHVRNAIPKYLDVYWKRFDTLFPLVHRKSTKTAADEVLHCAMAAVGTQFLQGREDRIRGNELHEFAWKEVNLCAQWTLPIMQAILLCEFYARFRGRSAHRNASEPFQSLYSRVSSNFHLSSTTPDYLFSFVLSSPNGQWYPYSTYSSSQMANSQMPDNLNSTSSTHDRSWNEWMEYESQRRLLAACFVLDVHTSVYYQQPLLHQFPISTHPIPLIRPTEDLWAAQSPELWETLLGSRPTNTGPADLFGESPTAEQVANAPYLDHAVFLASEALRLPRRSSPSILDLSVEVSEISTEPISRLFPGSAVGNTYLALYHTPLHDLLAVSGDTWLFSKKVASPQIFEQHKRRLQRWLGSPQATTAARFATKALVAFLDYSNRNTLNSTVSRSELEEEEEEDQDRGRNWNMSDISDYWAIYVCALICWALGHRAMVRGGAGSGLGTDFASSSSHNPHHPNANAGEKGEREALKWLKTAAGLSADKALNVRGRKEIMGVVGMVKRRLEDEALGSRSRLLVDAIRTLKNLEERVNHKWF</sequence>
<comment type="caution">
    <text evidence="1">The sequence shown here is derived from an EMBL/GenBank/DDBJ whole genome shotgun (WGS) entry which is preliminary data.</text>
</comment>
<keyword evidence="2" id="KW-1185">Reference proteome</keyword>
<evidence type="ECO:0000313" key="1">
    <source>
        <dbReference type="EMBL" id="KAI4867389.1"/>
    </source>
</evidence>
<name>A0ACB9Z8I4_9PEZI</name>
<dbReference type="EMBL" id="MU393448">
    <property type="protein sequence ID" value="KAI4867389.1"/>
    <property type="molecule type" value="Genomic_DNA"/>
</dbReference>
<reference evidence="1 2" key="1">
    <citation type="journal article" date="2022" name="New Phytol.">
        <title>Ecological generalism drives hyperdiversity of secondary metabolite gene clusters in xylarialean endophytes.</title>
        <authorList>
            <person name="Franco M.E.E."/>
            <person name="Wisecaver J.H."/>
            <person name="Arnold A.E."/>
            <person name="Ju Y.M."/>
            <person name="Slot J.C."/>
            <person name="Ahrendt S."/>
            <person name="Moore L.P."/>
            <person name="Eastman K.E."/>
            <person name="Scott K."/>
            <person name="Konkel Z."/>
            <person name="Mondo S.J."/>
            <person name="Kuo A."/>
            <person name="Hayes R.D."/>
            <person name="Haridas S."/>
            <person name="Andreopoulos B."/>
            <person name="Riley R."/>
            <person name="LaButti K."/>
            <person name="Pangilinan J."/>
            <person name="Lipzen A."/>
            <person name="Amirebrahimi M."/>
            <person name="Yan J."/>
            <person name="Adam C."/>
            <person name="Keymanesh K."/>
            <person name="Ng V."/>
            <person name="Louie K."/>
            <person name="Northen T."/>
            <person name="Drula E."/>
            <person name="Henrissat B."/>
            <person name="Hsieh H.M."/>
            <person name="Youens-Clark K."/>
            <person name="Lutzoni F."/>
            <person name="Miadlikowska J."/>
            <person name="Eastwood D.C."/>
            <person name="Hamelin R.C."/>
            <person name="Grigoriev I.V."/>
            <person name="U'Ren J.M."/>
        </authorList>
    </citation>
    <scope>NUCLEOTIDE SEQUENCE [LARGE SCALE GENOMIC DNA]</scope>
    <source>
        <strain evidence="1 2">CBS 119005</strain>
    </source>
</reference>
<proteinExistence type="predicted"/>
<accession>A0ACB9Z8I4</accession>
<protein>
    <submittedName>
        <fullName evidence="1">Uncharacterized protein</fullName>
    </submittedName>
</protein>
<evidence type="ECO:0000313" key="2">
    <source>
        <dbReference type="Proteomes" id="UP001497700"/>
    </source>
</evidence>
<dbReference type="Proteomes" id="UP001497700">
    <property type="component" value="Unassembled WGS sequence"/>
</dbReference>